<dbReference type="Pfam" id="PF13481">
    <property type="entry name" value="AAA_25"/>
    <property type="match status" value="1"/>
</dbReference>
<protein>
    <submittedName>
        <fullName evidence="2">Uncharacterized protein</fullName>
    </submittedName>
</protein>
<proteinExistence type="predicted"/>
<feature type="region of interest" description="Disordered" evidence="1">
    <location>
        <begin position="182"/>
        <end position="230"/>
    </location>
</feature>
<comment type="caution">
    <text evidence="2">The sequence shown here is derived from an EMBL/GenBank/DDBJ whole genome shotgun (WGS) entry which is preliminary data.</text>
</comment>
<dbReference type="Proteomes" id="UP000244913">
    <property type="component" value="Unassembled WGS sequence"/>
</dbReference>
<gene>
    <name evidence="2" type="ORF">DDF65_17820</name>
</gene>
<keyword evidence="3" id="KW-1185">Reference proteome</keyword>
<organism evidence="2 3">
    <name type="scientific">Caulobacter radicis</name>
    <dbReference type="NCBI Taxonomy" id="2172650"/>
    <lineage>
        <taxon>Bacteria</taxon>
        <taxon>Pseudomonadati</taxon>
        <taxon>Pseudomonadota</taxon>
        <taxon>Alphaproteobacteria</taxon>
        <taxon>Caulobacterales</taxon>
        <taxon>Caulobacteraceae</taxon>
        <taxon>Caulobacter</taxon>
    </lineage>
</organism>
<evidence type="ECO:0000313" key="3">
    <source>
        <dbReference type="Proteomes" id="UP000244913"/>
    </source>
</evidence>
<evidence type="ECO:0000313" key="2">
    <source>
        <dbReference type="EMBL" id="PVM76410.1"/>
    </source>
</evidence>
<accession>A0A2T9J600</accession>
<reference evidence="2 3" key="1">
    <citation type="submission" date="2018-04" db="EMBL/GenBank/DDBJ databases">
        <title>The genome sequence of Caulobacter sp. 736.</title>
        <authorList>
            <person name="Gao J."/>
            <person name="Sun J."/>
        </authorList>
    </citation>
    <scope>NUCLEOTIDE SEQUENCE [LARGE SCALE GENOMIC DNA]</scope>
    <source>
        <strain evidence="2 3">736</strain>
    </source>
</reference>
<dbReference type="InterPro" id="IPR027417">
    <property type="entry name" value="P-loop_NTPase"/>
</dbReference>
<evidence type="ECO:0000256" key="1">
    <source>
        <dbReference type="SAM" id="MobiDB-lite"/>
    </source>
</evidence>
<sequence>MPWTCRKMPEPVNNTRNIDPRTLKVPTRLPAQTEPGKPSLEPESAAGRTDGPRKPAKSNPFRRYSLLGKADEIEASAAEAKPLLGKFVLRGQATMIYAEPNTGKTLITLKLCLDAIERGKIDPDHLYYINADDSSHGLAAKAKLLEEAGAHMLAPGWRGFRTGQLVELLVQAVEDRRAIPGVRVYRPGPTDPAEPTRQQSGPAASRAEPTAGKIRGHRRPRRRHTFCART</sequence>
<dbReference type="EMBL" id="QDKP01000051">
    <property type="protein sequence ID" value="PVM76410.1"/>
    <property type="molecule type" value="Genomic_DNA"/>
</dbReference>
<name>A0A2T9J600_9CAUL</name>
<feature type="region of interest" description="Disordered" evidence="1">
    <location>
        <begin position="1"/>
        <end position="60"/>
    </location>
</feature>
<feature type="compositionally biased region" description="Basic residues" evidence="1">
    <location>
        <begin position="214"/>
        <end position="230"/>
    </location>
</feature>
<dbReference type="Gene3D" id="3.40.50.300">
    <property type="entry name" value="P-loop containing nucleotide triphosphate hydrolases"/>
    <property type="match status" value="1"/>
</dbReference>
<dbReference type="AlphaFoldDB" id="A0A2T9J600"/>